<accession>A0A4S8EZF9</accession>
<dbReference type="SUPFAM" id="SSF52218">
    <property type="entry name" value="Flavoproteins"/>
    <property type="match status" value="1"/>
</dbReference>
<keyword evidence="5" id="KW-1185">Reference proteome</keyword>
<dbReference type="PANTHER" id="PTHR10204">
    <property type="entry name" value="NAD P H OXIDOREDUCTASE-RELATED"/>
    <property type="match status" value="1"/>
</dbReference>
<dbReference type="Gene3D" id="3.40.50.360">
    <property type="match status" value="1"/>
</dbReference>
<dbReference type="AlphaFoldDB" id="A0A4S8EZF9"/>
<comment type="similarity">
    <text evidence="1">Belongs to the NAD(P)H dehydrogenase (quinone) family.</text>
</comment>
<evidence type="ECO:0000313" key="4">
    <source>
        <dbReference type="EMBL" id="THU00318.1"/>
    </source>
</evidence>
<evidence type="ECO:0000259" key="3">
    <source>
        <dbReference type="Pfam" id="PF02525"/>
    </source>
</evidence>
<dbReference type="PANTHER" id="PTHR10204:SF34">
    <property type="entry name" value="NAD(P)H DEHYDROGENASE [QUINONE] 1 ISOFORM 1"/>
    <property type="match status" value="1"/>
</dbReference>
<dbReference type="InterPro" id="IPR029039">
    <property type="entry name" value="Flavoprotein-like_sf"/>
</dbReference>
<dbReference type="GO" id="GO:0003955">
    <property type="term" value="F:NAD(P)H dehydrogenase (quinone) activity"/>
    <property type="evidence" value="ECO:0007669"/>
    <property type="project" value="TreeGrafter"/>
</dbReference>
<dbReference type="Proteomes" id="UP000308917">
    <property type="component" value="Unassembled WGS sequence"/>
</dbReference>
<keyword evidence="2" id="KW-0560">Oxidoreductase</keyword>
<dbReference type="InterPro" id="IPR003680">
    <property type="entry name" value="Flavodoxin_fold"/>
</dbReference>
<evidence type="ECO:0000256" key="1">
    <source>
        <dbReference type="ARBA" id="ARBA00006252"/>
    </source>
</evidence>
<gene>
    <name evidence="4" type="ORF">E9531_11110</name>
</gene>
<dbReference type="OrthoDB" id="9798454at2"/>
<feature type="domain" description="Flavodoxin-like fold" evidence="3">
    <location>
        <begin position="4"/>
        <end position="186"/>
    </location>
</feature>
<proteinExistence type="inferred from homology"/>
<protein>
    <submittedName>
        <fullName evidence="4">NAD(P)H-dependent oxidoreductase</fullName>
    </submittedName>
</protein>
<dbReference type="EMBL" id="STFG01000011">
    <property type="protein sequence ID" value="THU00318.1"/>
    <property type="molecule type" value="Genomic_DNA"/>
</dbReference>
<name>A0A4S8EZF9_9BURK</name>
<dbReference type="Pfam" id="PF02525">
    <property type="entry name" value="Flavodoxin_2"/>
    <property type="match status" value="1"/>
</dbReference>
<evidence type="ECO:0000313" key="5">
    <source>
        <dbReference type="Proteomes" id="UP000308917"/>
    </source>
</evidence>
<dbReference type="InterPro" id="IPR051545">
    <property type="entry name" value="NAD(P)H_dehydrogenase_qn"/>
</dbReference>
<evidence type="ECO:0000256" key="2">
    <source>
        <dbReference type="ARBA" id="ARBA00023002"/>
    </source>
</evidence>
<comment type="caution">
    <text evidence="4">The sequence shown here is derived from an EMBL/GenBank/DDBJ whole genome shotgun (WGS) entry which is preliminary data.</text>
</comment>
<sequence length="192" mass="21992">MGERVLVILGHPDGKSLCASLGKAYVEGAESAGREVRWLEVGRLDFDPILHHGYRKVQPLESDLLLAQELITWATHIVLVYPTWWGGMPAILKGFFDRVFLPGFAYQYRNNSPFWDKLLKGKTAHILVTMDTPPWYYRLVNRAPGHNQTRRTILEFTGIRVRKITTFSPVRYADSAKLAKWLEKAKRLGRNG</sequence>
<organism evidence="4 5">
    <name type="scientific">Lampropedia puyangensis</name>
    <dbReference type="NCBI Taxonomy" id="1330072"/>
    <lineage>
        <taxon>Bacteria</taxon>
        <taxon>Pseudomonadati</taxon>
        <taxon>Pseudomonadota</taxon>
        <taxon>Betaproteobacteria</taxon>
        <taxon>Burkholderiales</taxon>
        <taxon>Comamonadaceae</taxon>
        <taxon>Lampropedia</taxon>
    </lineage>
</organism>
<reference evidence="4 5" key="1">
    <citation type="journal article" date="2015" name="Antonie Van Leeuwenhoek">
        <title>Lampropedia puyangensis sp. nov., isolated from symptomatic bark of Populus ? euramericana canker and emended description of Lampropedia hyalina (Ehrenberg 1832) Lee et al. 2004.</title>
        <authorList>
            <person name="Li Y."/>
            <person name="Wang T."/>
            <person name="Piao C.G."/>
            <person name="Wang L.F."/>
            <person name="Tian G.Z."/>
            <person name="Zhu T.H."/>
            <person name="Guo M.W."/>
        </authorList>
    </citation>
    <scope>NUCLEOTIDE SEQUENCE [LARGE SCALE GENOMIC DNA]</scope>
    <source>
        <strain evidence="4 5">2-bin</strain>
    </source>
</reference>
<dbReference type="GO" id="GO:0005829">
    <property type="term" value="C:cytosol"/>
    <property type="evidence" value="ECO:0007669"/>
    <property type="project" value="TreeGrafter"/>
</dbReference>